<evidence type="ECO:0000256" key="8">
    <source>
        <dbReference type="SAM" id="Coils"/>
    </source>
</evidence>
<dbReference type="InterPro" id="IPR005331">
    <property type="entry name" value="Sulfotransferase"/>
</dbReference>
<keyword evidence="10" id="KW-1185">Reference proteome</keyword>
<accession>A0A1J1LHU7</accession>
<keyword evidence="8" id="KW-0175">Coiled coil</keyword>
<evidence type="ECO:0000256" key="3">
    <source>
        <dbReference type="ARBA" id="ARBA00022692"/>
    </source>
</evidence>
<dbReference type="PANTHER" id="PTHR12137">
    <property type="entry name" value="CARBOHYDRATE SULFOTRANSFERASE"/>
    <property type="match status" value="1"/>
</dbReference>
<dbReference type="PANTHER" id="PTHR12137:SF54">
    <property type="entry name" value="CARBOHYDRATE SULFOTRANSFERASE"/>
    <property type="match status" value="1"/>
</dbReference>
<keyword evidence="7" id="KW-0325">Glycoprotein</keyword>
<dbReference type="Pfam" id="PF03567">
    <property type="entry name" value="Sulfotransfer_2"/>
    <property type="match status" value="1"/>
</dbReference>
<evidence type="ECO:0000256" key="2">
    <source>
        <dbReference type="ARBA" id="ARBA00022679"/>
    </source>
</evidence>
<dbReference type="Proteomes" id="UP000184315">
    <property type="component" value="Unassembled WGS sequence"/>
</dbReference>
<evidence type="ECO:0000313" key="10">
    <source>
        <dbReference type="Proteomes" id="UP000184315"/>
    </source>
</evidence>
<name>A0A1J1LHU7_9CYAN</name>
<dbReference type="GO" id="GO:0016020">
    <property type="term" value="C:membrane"/>
    <property type="evidence" value="ECO:0007669"/>
    <property type="project" value="InterPro"/>
</dbReference>
<evidence type="ECO:0000256" key="7">
    <source>
        <dbReference type="ARBA" id="ARBA00023180"/>
    </source>
</evidence>
<keyword evidence="2" id="KW-0808">Transferase</keyword>
<evidence type="ECO:0000256" key="1">
    <source>
        <dbReference type="ARBA" id="ARBA00004323"/>
    </source>
</evidence>
<dbReference type="EMBL" id="CZDF01000132">
    <property type="protein sequence ID" value="CUR31460.1"/>
    <property type="molecule type" value="Genomic_DNA"/>
</dbReference>
<keyword evidence="6" id="KW-0472">Membrane</keyword>
<evidence type="ECO:0000256" key="6">
    <source>
        <dbReference type="ARBA" id="ARBA00023136"/>
    </source>
</evidence>
<comment type="subcellular location">
    <subcellularLocation>
        <location evidence="1">Golgi apparatus membrane</location>
        <topology evidence="1">Single-pass type II membrane protein</topology>
    </subcellularLocation>
</comment>
<dbReference type="InterPro" id="IPR018011">
    <property type="entry name" value="Carb_sulfotrans_8-10"/>
</dbReference>
<keyword evidence="4" id="KW-1133">Transmembrane helix</keyword>
<feature type="coiled-coil region" evidence="8">
    <location>
        <begin position="18"/>
        <end position="52"/>
    </location>
</feature>
<gene>
    <name evidence="9" type="ORF">PL9214291051</name>
</gene>
<dbReference type="AlphaFoldDB" id="A0A1J1LHU7"/>
<reference evidence="10" key="1">
    <citation type="submission" date="2015-10" db="EMBL/GenBank/DDBJ databases">
        <authorList>
            <person name="Regsiter A."/>
            <person name="william w."/>
        </authorList>
    </citation>
    <scope>NUCLEOTIDE SEQUENCE [LARGE SCALE GENOMIC DNA]</scope>
</reference>
<sequence length="476" mass="56084">MTEPQKPEQQSMHELIPNNFPQDALKKYQEEIAQLQAESKILKESLEMEKVKRYINQIPCYEVRQVNRIQADNFSEILVGFGLYTPQETEVWDGGLLPLRGWVLGKKSPALTVEVEVNNNFHCQSPVNLLRNHVVKQYEDLPYSKTCGFDCLLNLKTLSEQVQLKLIVVLRDGKRIDLFEIRLYQRHLFSPYEPVKSCELKNLVINYLQEQAKLRLTDQNSVFAMEHHLVSKEKKIMYCYISKNACSTFKSVLVKYENMATLDNLNVHDLHNKFTWSLMSSYSDLLDTSYFKFVIIRNPFLRLVSAYLDKLVRSEFNQYEPFAQNVINIVYSDESNSLSFQDFIQYLYETKSQFLNEHWRPQVDFLLFNHYDMYLQMENLKQDIPKLEKAINIEVPKINVGQHSTPYSKMSLDEPWTIKGNQLWQILKDQKTLPLPDEMYNNELIAKVRERYQQDIELYENLFGVSPEALAIPNRL</sequence>
<evidence type="ECO:0000313" key="9">
    <source>
        <dbReference type="EMBL" id="CUR31460.1"/>
    </source>
</evidence>
<evidence type="ECO:0000256" key="5">
    <source>
        <dbReference type="ARBA" id="ARBA00023034"/>
    </source>
</evidence>
<keyword evidence="5" id="KW-0333">Golgi apparatus</keyword>
<protein>
    <recommendedName>
        <fullName evidence="11">Sulfotransferase domain-containing protein</fullName>
    </recommendedName>
</protein>
<keyword evidence="3" id="KW-0812">Transmembrane</keyword>
<organism evidence="9 10">
    <name type="scientific">Planktothrix tepida PCC 9214</name>
    <dbReference type="NCBI Taxonomy" id="671072"/>
    <lineage>
        <taxon>Bacteria</taxon>
        <taxon>Bacillati</taxon>
        <taxon>Cyanobacteriota</taxon>
        <taxon>Cyanophyceae</taxon>
        <taxon>Oscillatoriophycideae</taxon>
        <taxon>Oscillatoriales</taxon>
        <taxon>Microcoleaceae</taxon>
        <taxon>Planktothrix</taxon>
    </lineage>
</organism>
<evidence type="ECO:0008006" key="11">
    <source>
        <dbReference type="Google" id="ProtNLM"/>
    </source>
</evidence>
<evidence type="ECO:0000256" key="4">
    <source>
        <dbReference type="ARBA" id="ARBA00022989"/>
    </source>
</evidence>
<dbReference type="GO" id="GO:0016051">
    <property type="term" value="P:carbohydrate biosynthetic process"/>
    <property type="evidence" value="ECO:0007669"/>
    <property type="project" value="InterPro"/>
</dbReference>
<proteinExistence type="predicted"/>
<dbReference type="STRING" id="671072.PL9214291051"/>
<dbReference type="RefSeq" id="WP_072718306.1">
    <property type="nucleotide sequence ID" value="NZ_LN889782.1"/>
</dbReference>
<dbReference type="GO" id="GO:0008146">
    <property type="term" value="F:sulfotransferase activity"/>
    <property type="evidence" value="ECO:0007669"/>
    <property type="project" value="InterPro"/>
</dbReference>